<dbReference type="Pfam" id="PF13369">
    <property type="entry name" value="Transglut_core2"/>
    <property type="match status" value="1"/>
</dbReference>
<evidence type="ECO:0000313" key="4">
    <source>
        <dbReference type="Proteomes" id="UP000295304"/>
    </source>
</evidence>
<comment type="caution">
    <text evidence="3">The sequence shown here is derived from an EMBL/GenBank/DDBJ whole genome shotgun (WGS) entry which is preliminary data.</text>
</comment>
<dbReference type="InterPro" id="IPR032698">
    <property type="entry name" value="SirB1_N"/>
</dbReference>
<reference evidence="3 4" key="1">
    <citation type="submission" date="2019-03" db="EMBL/GenBank/DDBJ databases">
        <title>Genomic Encyclopedia of Type Strains, Phase IV (KMG-IV): sequencing the most valuable type-strain genomes for metagenomic binning, comparative biology and taxonomic classification.</title>
        <authorList>
            <person name="Goeker M."/>
        </authorList>
    </citation>
    <scope>NUCLEOTIDE SEQUENCE [LARGE SCALE GENOMIC DNA]</scope>
    <source>
        <strain evidence="3 4">DSM 101688</strain>
    </source>
</reference>
<dbReference type="AlphaFoldDB" id="A0A4V2UP85"/>
<dbReference type="OrthoDB" id="232498at2"/>
<name>A0A4V2UP85_9PROT</name>
<evidence type="ECO:0000259" key="2">
    <source>
        <dbReference type="Pfam" id="PF13369"/>
    </source>
</evidence>
<organism evidence="3 4">
    <name type="scientific">Varunaivibrio sulfuroxidans</name>
    <dbReference type="NCBI Taxonomy" id="1773489"/>
    <lineage>
        <taxon>Bacteria</taxon>
        <taxon>Pseudomonadati</taxon>
        <taxon>Pseudomonadota</taxon>
        <taxon>Alphaproteobacteria</taxon>
        <taxon>Rhodospirillales</taxon>
        <taxon>Magnetovibrionaceae</taxon>
        <taxon>Varunaivibrio</taxon>
    </lineage>
</organism>
<dbReference type="PANTHER" id="PTHR31350:SF27">
    <property type="entry name" value="HEMIMETHYLATED DNA-BINDING DOMAIN-CONTAINING PROTEIN"/>
    <property type="match status" value="1"/>
</dbReference>
<evidence type="ECO:0000313" key="3">
    <source>
        <dbReference type="EMBL" id="TCS64901.1"/>
    </source>
</evidence>
<comment type="similarity">
    <text evidence="1">Belongs to the UPF0162 family.</text>
</comment>
<protein>
    <submittedName>
        <fullName evidence="3">Regulator of sirC expression with transglutaminase-like and TPR domain</fullName>
    </submittedName>
</protein>
<feature type="domain" description="Protein SirB1 N-terminal" evidence="2">
    <location>
        <begin position="54"/>
        <end position="205"/>
    </location>
</feature>
<sequence length="302" mass="33604">MTARRKSDPPRSHDPLVAIGKMADDDIVIGVAALEISRAQIGQGARLSDFPMAAYLRHLDVLVRDVRSYAGDDGDRTVIQAEALCQVLARRYGYAAGNLDHEFDPDDTLFSSVIDRRAGSAPSLVALYLHVANTLGWTAEAIHFPTRPMLRLGAQQRIIIDPYYGGQQLEPHELRAMLKAEEGDGVELAFEQCGTLSSRELLYHMHSPLKDRYLLDGDHHNALRATEILRAIDPGRAILWRDAGVLHARLEQVEEAVHALEVFLAKASDDTRRYQTSVLLQDLRARLSRPPGLGSPKIRPLR</sequence>
<dbReference type="EMBL" id="SLZW01000001">
    <property type="protein sequence ID" value="TCS64901.1"/>
    <property type="molecule type" value="Genomic_DNA"/>
</dbReference>
<gene>
    <name evidence="3" type="ORF">EDD55_101232</name>
</gene>
<dbReference type="SUPFAM" id="SSF48452">
    <property type="entry name" value="TPR-like"/>
    <property type="match status" value="1"/>
</dbReference>
<dbReference type="PANTHER" id="PTHR31350">
    <property type="entry name" value="SI:DKEY-261L7.2"/>
    <property type="match status" value="1"/>
</dbReference>
<dbReference type="Pfam" id="PF13371">
    <property type="entry name" value="TPR_9"/>
    <property type="match status" value="1"/>
</dbReference>
<accession>A0A4V2UP85</accession>
<dbReference type="InterPro" id="IPR011990">
    <property type="entry name" value="TPR-like_helical_dom_sf"/>
</dbReference>
<evidence type="ECO:0000256" key="1">
    <source>
        <dbReference type="ARBA" id="ARBA00007100"/>
    </source>
</evidence>
<dbReference type="Proteomes" id="UP000295304">
    <property type="component" value="Unassembled WGS sequence"/>
</dbReference>
<proteinExistence type="inferred from homology"/>
<keyword evidence="4" id="KW-1185">Reference proteome</keyword>
<dbReference type="RefSeq" id="WP_132937638.1">
    <property type="nucleotide sequence ID" value="NZ_CP119676.1"/>
</dbReference>